<evidence type="ECO:0000313" key="12">
    <source>
        <dbReference type="Proteomes" id="UP000079169"/>
    </source>
</evidence>
<reference evidence="13" key="1">
    <citation type="submission" date="2025-08" db="UniProtKB">
        <authorList>
            <consortium name="RefSeq"/>
        </authorList>
    </citation>
    <scope>IDENTIFICATION</scope>
</reference>
<feature type="compositionally biased region" description="Basic and acidic residues" evidence="10">
    <location>
        <begin position="1141"/>
        <end position="1172"/>
    </location>
</feature>
<keyword evidence="5" id="KW-0378">Hydrolase</keyword>
<feature type="compositionally biased region" description="Polar residues" evidence="10">
    <location>
        <begin position="224"/>
        <end position="241"/>
    </location>
</feature>
<feature type="compositionally biased region" description="Basic and acidic residues" evidence="10">
    <location>
        <begin position="340"/>
        <end position="371"/>
    </location>
</feature>
<evidence type="ECO:0000256" key="3">
    <source>
        <dbReference type="ARBA" id="ARBA00022741"/>
    </source>
</evidence>
<gene>
    <name evidence="13" type="primary">LOC103512610</name>
</gene>
<evidence type="ECO:0000313" key="13">
    <source>
        <dbReference type="RefSeq" id="XP_026681847.1"/>
    </source>
</evidence>
<name>A0A3Q0J030_DIACI</name>
<dbReference type="STRING" id="121845.A0A3Q0J030"/>
<feature type="compositionally biased region" description="Polar residues" evidence="10">
    <location>
        <begin position="42"/>
        <end position="51"/>
    </location>
</feature>
<dbReference type="GO" id="GO:0008094">
    <property type="term" value="F:ATP-dependent activity, acting on DNA"/>
    <property type="evidence" value="ECO:0007669"/>
    <property type="project" value="TreeGrafter"/>
</dbReference>
<dbReference type="GeneID" id="103512610"/>
<feature type="compositionally biased region" description="Basic and acidic residues" evidence="10">
    <location>
        <begin position="203"/>
        <end position="221"/>
    </location>
</feature>
<dbReference type="GO" id="GO:0005634">
    <property type="term" value="C:nucleus"/>
    <property type="evidence" value="ECO:0007669"/>
    <property type="project" value="TreeGrafter"/>
</dbReference>
<comment type="similarity">
    <text evidence="2">Belongs to the SNF2/RAD54 helicase family.</text>
</comment>
<dbReference type="GO" id="GO:0006283">
    <property type="term" value="P:transcription-coupled nucleotide-excision repair"/>
    <property type="evidence" value="ECO:0007669"/>
    <property type="project" value="TreeGrafter"/>
</dbReference>
<dbReference type="CDD" id="cd22254">
    <property type="entry name" value="CSB_WHD"/>
    <property type="match status" value="2"/>
</dbReference>
<feature type="compositionally biased region" description="Basic and acidic residues" evidence="10">
    <location>
        <begin position="120"/>
        <end position="136"/>
    </location>
</feature>
<feature type="compositionally biased region" description="Basic and acidic residues" evidence="10">
    <location>
        <begin position="54"/>
        <end position="96"/>
    </location>
</feature>
<feature type="compositionally biased region" description="Polar residues" evidence="10">
    <location>
        <begin position="987"/>
        <end position="1003"/>
    </location>
</feature>
<accession>A0A3Q0J030</accession>
<feature type="compositionally biased region" description="Polar residues" evidence="10">
    <location>
        <begin position="1097"/>
        <end position="1114"/>
    </location>
</feature>
<feature type="compositionally biased region" description="Polar residues" evidence="10">
    <location>
        <begin position="183"/>
        <end position="202"/>
    </location>
</feature>
<evidence type="ECO:0000256" key="9">
    <source>
        <dbReference type="ARBA" id="ARBA00023242"/>
    </source>
</evidence>
<evidence type="ECO:0000256" key="8">
    <source>
        <dbReference type="ARBA" id="ARBA00023204"/>
    </source>
</evidence>
<evidence type="ECO:0000256" key="2">
    <source>
        <dbReference type="ARBA" id="ARBA00007025"/>
    </source>
</evidence>
<dbReference type="KEGG" id="dci:103512610"/>
<keyword evidence="9" id="KW-0539">Nucleus</keyword>
<dbReference type="PaxDb" id="121845-A0A3Q0J030"/>
<dbReference type="InterPro" id="IPR058951">
    <property type="entry name" value="WHD_Rad26_CSB-like"/>
</dbReference>
<evidence type="ECO:0000256" key="4">
    <source>
        <dbReference type="ARBA" id="ARBA00022763"/>
    </source>
</evidence>
<keyword evidence="3" id="KW-0547">Nucleotide-binding</keyword>
<feature type="domain" description="Rad26/CSB-like winged helix DNA-binding" evidence="11">
    <location>
        <begin position="1286"/>
        <end position="1347"/>
    </location>
</feature>
<keyword evidence="5" id="KW-0347">Helicase</keyword>
<evidence type="ECO:0000256" key="5">
    <source>
        <dbReference type="ARBA" id="ARBA00022806"/>
    </source>
</evidence>
<feature type="compositionally biased region" description="Acidic residues" evidence="10">
    <location>
        <begin position="735"/>
        <end position="765"/>
    </location>
</feature>
<dbReference type="InterPro" id="IPR050496">
    <property type="entry name" value="SNF2_RAD54_helicase_repair"/>
</dbReference>
<dbReference type="Pfam" id="PF25875">
    <property type="entry name" value="WHD_Rad26_CSB"/>
    <property type="match status" value="2"/>
</dbReference>
<feature type="region of interest" description="Disordered" evidence="10">
    <location>
        <begin position="725"/>
        <end position="811"/>
    </location>
</feature>
<feature type="compositionally biased region" description="Polar residues" evidence="10">
    <location>
        <begin position="296"/>
        <end position="313"/>
    </location>
</feature>
<feature type="compositionally biased region" description="Polar residues" evidence="10">
    <location>
        <begin position="1025"/>
        <end position="1042"/>
    </location>
</feature>
<dbReference type="PANTHER" id="PTHR45629:SF7">
    <property type="entry name" value="DNA EXCISION REPAIR PROTEIN ERCC-6-RELATED"/>
    <property type="match status" value="1"/>
</dbReference>
<evidence type="ECO:0000256" key="10">
    <source>
        <dbReference type="SAM" id="MobiDB-lite"/>
    </source>
</evidence>
<keyword evidence="4" id="KW-0227">DNA damage</keyword>
<dbReference type="RefSeq" id="XP_026681847.1">
    <property type="nucleotide sequence ID" value="XM_026826046.1"/>
</dbReference>
<feature type="compositionally biased region" description="Polar residues" evidence="10">
    <location>
        <begin position="97"/>
        <end position="119"/>
    </location>
</feature>
<comment type="subcellular location">
    <subcellularLocation>
        <location evidence="1">Nucleus</location>
    </subcellularLocation>
</comment>
<keyword evidence="12" id="KW-1185">Reference proteome</keyword>
<evidence type="ECO:0000259" key="11">
    <source>
        <dbReference type="Pfam" id="PF25875"/>
    </source>
</evidence>
<feature type="compositionally biased region" description="Polar residues" evidence="10">
    <location>
        <begin position="249"/>
        <end position="271"/>
    </location>
</feature>
<feature type="compositionally biased region" description="Polar residues" evidence="10">
    <location>
        <begin position="152"/>
        <end position="170"/>
    </location>
</feature>
<evidence type="ECO:0000256" key="1">
    <source>
        <dbReference type="ARBA" id="ARBA00004123"/>
    </source>
</evidence>
<evidence type="ECO:0000256" key="7">
    <source>
        <dbReference type="ARBA" id="ARBA00023125"/>
    </source>
</evidence>
<keyword evidence="7" id="KW-0238">DNA-binding</keyword>
<feature type="region of interest" description="Disordered" evidence="10">
    <location>
        <begin position="977"/>
        <end position="1172"/>
    </location>
</feature>
<evidence type="ECO:0000256" key="6">
    <source>
        <dbReference type="ARBA" id="ARBA00022840"/>
    </source>
</evidence>
<dbReference type="Proteomes" id="UP000079169">
    <property type="component" value="Unplaced"/>
</dbReference>
<feature type="compositionally biased region" description="Basic and acidic residues" evidence="10">
    <location>
        <begin position="1004"/>
        <end position="1022"/>
    </location>
</feature>
<feature type="domain" description="Rad26/CSB-like winged helix DNA-binding" evidence="11">
    <location>
        <begin position="888"/>
        <end position="949"/>
    </location>
</feature>
<feature type="compositionally biased region" description="Polar residues" evidence="10">
    <location>
        <begin position="1052"/>
        <end position="1072"/>
    </location>
</feature>
<keyword evidence="8" id="KW-0234">DNA repair</keyword>
<organism evidence="12 13">
    <name type="scientific">Diaphorina citri</name>
    <name type="common">Asian citrus psyllid</name>
    <dbReference type="NCBI Taxonomy" id="121845"/>
    <lineage>
        <taxon>Eukaryota</taxon>
        <taxon>Metazoa</taxon>
        <taxon>Ecdysozoa</taxon>
        <taxon>Arthropoda</taxon>
        <taxon>Hexapoda</taxon>
        <taxon>Insecta</taxon>
        <taxon>Pterygota</taxon>
        <taxon>Neoptera</taxon>
        <taxon>Paraneoptera</taxon>
        <taxon>Hemiptera</taxon>
        <taxon>Sternorrhyncha</taxon>
        <taxon>Psylloidea</taxon>
        <taxon>Psyllidae</taxon>
        <taxon>Diaphorininae</taxon>
        <taxon>Diaphorina</taxon>
    </lineage>
</organism>
<dbReference type="PANTHER" id="PTHR45629">
    <property type="entry name" value="SNF2/RAD54 FAMILY MEMBER"/>
    <property type="match status" value="1"/>
</dbReference>
<protein>
    <submittedName>
        <fullName evidence="13">DNA excision repair protein ERCC-6-like</fullName>
    </submittedName>
</protein>
<proteinExistence type="inferred from homology"/>
<feature type="compositionally biased region" description="Basic residues" evidence="10">
    <location>
        <begin position="1128"/>
        <end position="1140"/>
    </location>
</feature>
<keyword evidence="6" id="KW-0067">ATP-binding</keyword>
<feature type="compositionally biased region" description="Acidic residues" evidence="10">
    <location>
        <begin position="783"/>
        <end position="795"/>
    </location>
</feature>
<feature type="compositionally biased region" description="Basic residues" evidence="10">
    <location>
        <begin position="327"/>
        <end position="339"/>
    </location>
</feature>
<sequence>MPHEGTQAVWFVDIPQLELTICRGRHDIFLIEEFDIGDSFPMSPSTVTSGSLELLRDKKTEETSTKDSEGTSTKEIDITKSIKTDDTSIEKIDETSNKNPESSTNDVTSNTMDRTPNETPTDKVIETKECANENHSIEIPITNEPVPDDSNVRVSDTSGNNTSDGKNTNDISESKSSSEIPGSRNSCDTSESTNGTAESQGDGNKRDRCISSRDPRSHGHDSSILPSTCNDHQTNIASSASNHHDSRHSSIASTSSNNPDAKHSSISPSTSNHHHTSKAPSASSHHDSRHSSIASTSSNRSDAKHSSISPSTSNHHHTSIESDSSSHSRHKKKKKKSRHRERDSLVDGEHVPYLVGKEKPKKEKSEQEVRQKQDDYILEKLFSKSNICTAMKHDKIMEEGCPDYVVVEKEAEEIAHKAIEAIQESRRSCHNAAAGIPTWTGNNGSFKVPTLLLDKIKKRKQAMANRQQGWHTKETDPSIVPTLITMDMDDNESSQADKDLSTESVEPEPAKPFQIDRNTIQAIDVTQEEGLGNIEGLTCYDEQTFEMGCIQQLEQHIHTDIEPEPAKPFQIDRNTIQAIDVTQEEGLGNIEGLTCYDEQTFEMGCIQQLEQHIHTDVEQCVPQWNKLQEEGETEQEAAVRLGEITPFGAILGRNTNIPKPKPTFRQKAIKRITRKTKRYVKENLGTETEENVHWSYRPEKKKKKKSRSRESAGLRMRRIVKHWSYRPGALPGEEGTIDFDEPSGSDYEPSADEPMSEDEEFEYDLEPPKPKKIKIKKERRSEDEEDSEGEWYSSDEESRRKRKNYKERDDGDEGAYQRRVRYWEKSRPDAGHFQEFHKFDFFGFKIPQELWEKLFKYQKVGVQWLYELNESPCGGLFAPVENPNTETGLIEQIIEFVSSQGNRVTSAAMVEKFRKVENAALFKALLTAVCKLRTDASRQKYWTLKEEFRDSAVENAALFKALLTAVCKLRTDASRQNSSEIPDCRNSCDTSESTNSTAESQSDVNKRDKCISSRDPRSHGHDSSIVPSTSNDHQTNIASSASNHRDSRYSRIASTSSNNADAKHSSISPSTSNHHHTSKAPSASSHHDSRHSSIASTSSNRFDAKHSSISPSTSNHHHTSIESGSSSHSRHKKKKKKSRHRERDSLVDGEHVPYLVGKEKPKKEKSEQEVRQKQDDYILEKLFSKSNICTAMKHDKIMEEGCPDYVVVEKEAEEIAHKAIEAIQESRRSCHNAAAGIPTWTGNNGSFKVPTLLLDKIKKRKQAMANRQQGGSSEMFKKAAANTETGLIEQIIEFVSGQGNRVTSAAMVEKFRKVENAALFKALLTAVCKLRTDASRQKYWTLKEEFRDSAVPSTSRS</sequence>
<feature type="region of interest" description="Disordered" evidence="10">
    <location>
        <begin position="39"/>
        <end position="371"/>
    </location>
</feature>